<feature type="region of interest" description="Disordered" evidence="1">
    <location>
        <begin position="58"/>
        <end position="153"/>
    </location>
</feature>
<organism evidence="3 4">
    <name type="scientific">Catenaria anguillulae PL171</name>
    <dbReference type="NCBI Taxonomy" id="765915"/>
    <lineage>
        <taxon>Eukaryota</taxon>
        <taxon>Fungi</taxon>
        <taxon>Fungi incertae sedis</taxon>
        <taxon>Blastocladiomycota</taxon>
        <taxon>Blastocladiomycetes</taxon>
        <taxon>Blastocladiales</taxon>
        <taxon>Catenariaceae</taxon>
        <taxon>Catenaria</taxon>
    </lineage>
</organism>
<dbReference type="EMBL" id="MCFL01000067">
    <property type="protein sequence ID" value="ORZ31066.1"/>
    <property type="molecule type" value="Genomic_DNA"/>
</dbReference>
<feature type="compositionally biased region" description="Basic and acidic residues" evidence="1">
    <location>
        <begin position="60"/>
        <end position="72"/>
    </location>
</feature>
<keyword evidence="4" id="KW-1185">Reference proteome</keyword>
<name>A0A1Y2H921_9FUNG</name>
<evidence type="ECO:0000313" key="3">
    <source>
        <dbReference type="EMBL" id="ORZ31066.1"/>
    </source>
</evidence>
<gene>
    <name evidence="3" type="ORF">BCR44DRAFT_52623</name>
</gene>
<sequence length="276" mass="29924">MSSISLAYYFIVILLVACCFPAIQAVPTPQLVGNLVTVVAKPVNQTLTNVLWTVPAVRPSDSERSSDSRRSQAEVLPPPASSPTPVPVNEVESNTNPNVEAPVTSPTPPPVPSPAHDRMSMQERHESPNSSSTQTAPAGKSSAESTFVPPLQTQDLHPPQVFFDYEPGTVQDPNGQTHVGIWVPTPRRSTNTGTVQDGCLLWTSSTAPTAYWRAGPCHVSVTWWVWVLSAGVACMLCVMMYKCCDGGKWVGRVGKRVRRARRVVEPEPAKEEVMGK</sequence>
<proteinExistence type="predicted"/>
<evidence type="ECO:0000256" key="1">
    <source>
        <dbReference type="SAM" id="MobiDB-lite"/>
    </source>
</evidence>
<feature type="chain" id="PRO_5013367933" evidence="2">
    <location>
        <begin position="26"/>
        <end position="276"/>
    </location>
</feature>
<feature type="compositionally biased region" description="Pro residues" evidence="1">
    <location>
        <begin position="76"/>
        <end position="86"/>
    </location>
</feature>
<evidence type="ECO:0000313" key="4">
    <source>
        <dbReference type="Proteomes" id="UP000193411"/>
    </source>
</evidence>
<evidence type="ECO:0000256" key="2">
    <source>
        <dbReference type="SAM" id="SignalP"/>
    </source>
</evidence>
<dbReference type="AlphaFoldDB" id="A0A1Y2H921"/>
<keyword evidence="2" id="KW-0732">Signal</keyword>
<comment type="caution">
    <text evidence="3">The sequence shown here is derived from an EMBL/GenBank/DDBJ whole genome shotgun (WGS) entry which is preliminary data.</text>
</comment>
<accession>A0A1Y2H921</accession>
<feature type="compositionally biased region" description="Basic and acidic residues" evidence="1">
    <location>
        <begin position="115"/>
        <end position="127"/>
    </location>
</feature>
<protein>
    <submittedName>
        <fullName evidence="3">Uncharacterized protein</fullName>
    </submittedName>
</protein>
<reference evidence="3 4" key="1">
    <citation type="submission" date="2016-07" db="EMBL/GenBank/DDBJ databases">
        <title>Pervasive Adenine N6-methylation of Active Genes in Fungi.</title>
        <authorList>
            <consortium name="DOE Joint Genome Institute"/>
            <person name="Mondo S.J."/>
            <person name="Dannebaum R.O."/>
            <person name="Kuo R.C."/>
            <person name="Labutti K."/>
            <person name="Haridas S."/>
            <person name="Kuo A."/>
            <person name="Salamov A."/>
            <person name="Ahrendt S.R."/>
            <person name="Lipzen A."/>
            <person name="Sullivan W."/>
            <person name="Andreopoulos W.B."/>
            <person name="Clum A."/>
            <person name="Lindquist E."/>
            <person name="Daum C."/>
            <person name="Ramamoorthy G.K."/>
            <person name="Gryganskyi A."/>
            <person name="Culley D."/>
            <person name="Magnuson J.K."/>
            <person name="James T.Y."/>
            <person name="O'Malley M.A."/>
            <person name="Stajich J.E."/>
            <person name="Spatafora J.W."/>
            <person name="Visel A."/>
            <person name="Grigoriev I.V."/>
        </authorList>
    </citation>
    <scope>NUCLEOTIDE SEQUENCE [LARGE SCALE GENOMIC DNA]</scope>
    <source>
        <strain evidence="3 4">PL171</strain>
    </source>
</reference>
<dbReference type="Proteomes" id="UP000193411">
    <property type="component" value="Unassembled WGS sequence"/>
</dbReference>
<feature type="signal peptide" evidence="2">
    <location>
        <begin position="1"/>
        <end position="25"/>
    </location>
</feature>